<dbReference type="InterPro" id="IPR035969">
    <property type="entry name" value="Rab-GAP_TBC_sf"/>
</dbReference>
<dbReference type="AlphaFoldDB" id="T0S7A9"/>
<organism evidence="3 4">
    <name type="scientific">Saprolegnia diclina (strain VS20)</name>
    <dbReference type="NCBI Taxonomy" id="1156394"/>
    <lineage>
        <taxon>Eukaryota</taxon>
        <taxon>Sar</taxon>
        <taxon>Stramenopiles</taxon>
        <taxon>Oomycota</taxon>
        <taxon>Saprolegniomycetes</taxon>
        <taxon>Saprolegniales</taxon>
        <taxon>Saprolegniaceae</taxon>
        <taxon>Saprolegnia</taxon>
    </lineage>
</organism>
<dbReference type="InParanoid" id="T0S7A9"/>
<accession>T0S7A9</accession>
<dbReference type="PROSITE" id="PS50086">
    <property type="entry name" value="TBC_RABGAP"/>
    <property type="match status" value="1"/>
</dbReference>
<dbReference type="EMBL" id="JH767141">
    <property type="protein sequence ID" value="EQC38552.1"/>
    <property type="molecule type" value="Genomic_DNA"/>
</dbReference>
<feature type="region of interest" description="Disordered" evidence="1">
    <location>
        <begin position="1"/>
        <end position="29"/>
    </location>
</feature>
<dbReference type="Proteomes" id="UP000030762">
    <property type="component" value="Unassembled WGS sequence"/>
</dbReference>
<dbReference type="GO" id="GO:0031267">
    <property type="term" value="F:small GTPase binding"/>
    <property type="evidence" value="ECO:0007669"/>
    <property type="project" value="TreeGrafter"/>
</dbReference>
<evidence type="ECO:0000256" key="1">
    <source>
        <dbReference type="SAM" id="MobiDB-lite"/>
    </source>
</evidence>
<dbReference type="RefSeq" id="XP_008608144.1">
    <property type="nucleotide sequence ID" value="XM_008609922.1"/>
</dbReference>
<dbReference type="VEuPathDB" id="FungiDB:SDRG_04257"/>
<dbReference type="Pfam" id="PF00566">
    <property type="entry name" value="RabGAP-TBC"/>
    <property type="match status" value="1"/>
</dbReference>
<dbReference type="STRING" id="1156394.T0S7A9"/>
<proteinExistence type="predicted"/>
<dbReference type="OrthoDB" id="294251at2759"/>
<dbReference type="Gene3D" id="1.10.472.80">
    <property type="entry name" value="Ypt/Rab-GAP domain of gyp1p, domain 3"/>
    <property type="match status" value="1"/>
</dbReference>
<evidence type="ECO:0000259" key="2">
    <source>
        <dbReference type="PROSITE" id="PS50086"/>
    </source>
</evidence>
<dbReference type="GO" id="GO:0005096">
    <property type="term" value="F:GTPase activator activity"/>
    <property type="evidence" value="ECO:0007669"/>
    <property type="project" value="TreeGrafter"/>
</dbReference>
<dbReference type="Gene3D" id="1.10.8.270">
    <property type="entry name" value="putative rabgap domain of human tbc1 domain family member 14 like domains"/>
    <property type="match status" value="1"/>
</dbReference>
<dbReference type="InterPro" id="IPR000195">
    <property type="entry name" value="Rab-GAP-TBC_dom"/>
</dbReference>
<dbReference type="SMART" id="SM00164">
    <property type="entry name" value="TBC"/>
    <property type="match status" value="1"/>
</dbReference>
<dbReference type="GeneID" id="19944984"/>
<name>T0S7A9_SAPDV</name>
<sequence length="732" mass="82031">MKDFSAVLDRFKTGGSSSPPKLPAPLRSAHESPSFFGLLTPVVSPPKQAAPSSSPSAFDAEYVGFHRERWLQQSGAATKAASFPSSHYANLHHHSYASKTKDVNVQQIDRDIERTMLYDTASVEQRRLGLATASCRPANVPMLRRVLVAASWHLTTVGYCQSMDILCAFLLQYFDEEDAFWMLVTLVDDILPGYYTPTLDGIQVDQRVFQELVQEYLPELSAHLESQHAGVSLLCFHWFLCLYVNVLPTHVAELVWSCLFEWGPRALFEMGLRILTIAEADLLACDNSVELLETLQDVAVQVNSSIVLPVYEGVLLKRDGKESLSMSPIPSPSPLARLQKHATLSVRKVFEFDISAPFVAALRSHYAMAHRHREMVVPPEPATFAGLPLTTEASQWPTPASTKFQAVRASVASFTRVPAEIASSVLSSPLHQGVKPTRSQYELSLPRALRSTSPPNHRLGSRAHSLPERLPVRNDAGFGLHDLKALHGSILDRLLDDQKNRWRWERQNAKNEWVGYSALSGAILEGSKKGNMLHVSLCEDRIDTYGSFSLPEATQVLVDLQQMVEQCEVSGRISKVRRVRGLEDTSVYDVPLEVQTIQRVWAPCASHVQQAWEPTAVRDMLLALTQPNDTILLRDIGIGLAITCAGPPKDRLEFVLGLFDCFPMNDESAVIENEVLHEILRTIYGFCYDANVHERCFRFFCFVLTFVTRTSLTYRRSVELLLLHFQHVFSQH</sequence>
<protein>
    <recommendedName>
        <fullName evidence="2">Rab-GAP TBC domain-containing protein</fullName>
    </recommendedName>
</protein>
<dbReference type="PANTHER" id="PTHR47219">
    <property type="entry name" value="RAB GTPASE-ACTIVATING PROTEIN 1-LIKE"/>
    <property type="match status" value="1"/>
</dbReference>
<dbReference type="OMA" id="SHYAMAH"/>
<feature type="domain" description="Rab-GAP TBC" evidence="2">
    <location>
        <begin position="60"/>
        <end position="263"/>
    </location>
</feature>
<evidence type="ECO:0000313" key="3">
    <source>
        <dbReference type="EMBL" id="EQC38552.1"/>
    </source>
</evidence>
<gene>
    <name evidence="3" type="ORF">SDRG_04257</name>
</gene>
<dbReference type="SUPFAM" id="SSF47923">
    <property type="entry name" value="Ypt/Rab-GAP domain of gyp1p"/>
    <property type="match status" value="2"/>
</dbReference>
<dbReference type="InterPro" id="IPR050302">
    <property type="entry name" value="Rab_GAP_TBC_domain"/>
</dbReference>
<dbReference type="eggNOG" id="KOG2222">
    <property type="taxonomic scope" value="Eukaryota"/>
</dbReference>
<keyword evidence="4" id="KW-1185">Reference proteome</keyword>
<evidence type="ECO:0000313" key="4">
    <source>
        <dbReference type="Proteomes" id="UP000030762"/>
    </source>
</evidence>
<dbReference type="PANTHER" id="PTHR47219:SF20">
    <property type="entry name" value="TBC1 DOMAIN FAMILY MEMBER 2B"/>
    <property type="match status" value="1"/>
</dbReference>
<reference evidence="3 4" key="1">
    <citation type="submission" date="2012-04" db="EMBL/GenBank/DDBJ databases">
        <title>The Genome Sequence of Saprolegnia declina VS20.</title>
        <authorList>
            <consortium name="The Broad Institute Genome Sequencing Platform"/>
            <person name="Russ C."/>
            <person name="Nusbaum C."/>
            <person name="Tyler B."/>
            <person name="van West P."/>
            <person name="Dieguez-Uribeondo J."/>
            <person name="de Bruijn I."/>
            <person name="Tripathy S."/>
            <person name="Jiang R."/>
            <person name="Young S.K."/>
            <person name="Zeng Q."/>
            <person name="Gargeya S."/>
            <person name="Fitzgerald M."/>
            <person name="Haas B."/>
            <person name="Abouelleil A."/>
            <person name="Alvarado L."/>
            <person name="Arachchi H.M."/>
            <person name="Berlin A."/>
            <person name="Chapman S.B."/>
            <person name="Goldberg J."/>
            <person name="Griggs A."/>
            <person name="Gujja S."/>
            <person name="Hansen M."/>
            <person name="Howarth C."/>
            <person name="Imamovic A."/>
            <person name="Larimer J."/>
            <person name="McCowen C."/>
            <person name="Montmayeur A."/>
            <person name="Murphy C."/>
            <person name="Neiman D."/>
            <person name="Pearson M."/>
            <person name="Priest M."/>
            <person name="Roberts A."/>
            <person name="Saif S."/>
            <person name="Shea T."/>
            <person name="Sisk P."/>
            <person name="Sykes S."/>
            <person name="Wortman J."/>
            <person name="Nusbaum C."/>
            <person name="Birren B."/>
        </authorList>
    </citation>
    <scope>NUCLEOTIDE SEQUENCE [LARGE SCALE GENOMIC DNA]</scope>
    <source>
        <strain evidence="3 4">VS20</strain>
    </source>
</reference>